<evidence type="ECO:0000313" key="10">
    <source>
        <dbReference type="Proteomes" id="UP000229344"/>
    </source>
</evidence>
<dbReference type="InterPro" id="IPR001796">
    <property type="entry name" value="DHFR_dom"/>
</dbReference>
<dbReference type="AlphaFoldDB" id="A0A2H0UEN7"/>
<protein>
    <recommendedName>
        <fullName evidence="3 7">Dihydrofolate reductase</fullName>
        <ecNumber evidence="3 7">1.5.1.3</ecNumber>
    </recommendedName>
</protein>
<dbReference type="SUPFAM" id="SSF53597">
    <property type="entry name" value="Dihydrofolate reductase-like"/>
    <property type="match status" value="1"/>
</dbReference>
<dbReference type="GO" id="GO:0004146">
    <property type="term" value="F:dihydrofolate reductase activity"/>
    <property type="evidence" value="ECO:0007669"/>
    <property type="project" value="UniProtKB-EC"/>
</dbReference>
<accession>A0A2H0UEN7</accession>
<dbReference type="PRINTS" id="PR00070">
    <property type="entry name" value="DHFR"/>
</dbReference>
<keyword evidence="6 7" id="KW-0560">Oxidoreductase</keyword>
<comment type="caution">
    <text evidence="9">The sequence shown here is derived from an EMBL/GenBank/DDBJ whole genome shotgun (WGS) entry which is preliminary data.</text>
</comment>
<keyword evidence="5 7" id="KW-0521">NADP</keyword>
<dbReference type="Pfam" id="PF00186">
    <property type="entry name" value="DHFR_1"/>
    <property type="match status" value="1"/>
</dbReference>
<dbReference type="GO" id="GO:0050661">
    <property type="term" value="F:NADP binding"/>
    <property type="evidence" value="ECO:0007669"/>
    <property type="project" value="InterPro"/>
</dbReference>
<evidence type="ECO:0000256" key="1">
    <source>
        <dbReference type="ARBA" id="ARBA00004903"/>
    </source>
</evidence>
<dbReference type="CDD" id="cd00209">
    <property type="entry name" value="DHFR"/>
    <property type="match status" value="1"/>
</dbReference>
<dbReference type="Gene3D" id="3.40.430.10">
    <property type="entry name" value="Dihydrofolate Reductase, subunit A"/>
    <property type="match status" value="1"/>
</dbReference>
<name>A0A2H0UEN7_9BACT</name>
<evidence type="ECO:0000256" key="3">
    <source>
        <dbReference type="ARBA" id="ARBA00012856"/>
    </source>
</evidence>
<dbReference type="PANTHER" id="PTHR48069">
    <property type="entry name" value="DIHYDROFOLATE REDUCTASE"/>
    <property type="match status" value="1"/>
</dbReference>
<evidence type="ECO:0000259" key="8">
    <source>
        <dbReference type="PROSITE" id="PS51330"/>
    </source>
</evidence>
<dbReference type="PANTHER" id="PTHR48069:SF3">
    <property type="entry name" value="DIHYDROFOLATE REDUCTASE"/>
    <property type="match status" value="1"/>
</dbReference>
<comment type="function">
    <text evidence="7">Key enzyme in folate metabolism. Catalyzes an essential reaction for de novo glycine and purine synthesis, and for DNA precursor synthesis.</text>
</comment>
<dbReference type="Proteomes" id="UP000229344">
    <property type="component" value="Unassembled WGS sequence"/>
</dbReference>
<feature type="domain" description="DHFR" evidence="8">
    <location>
        <begin position="9"/>
        <end position="170"/>
    </location>
</feature>
<evidence type="ECO:0000256" key="5">
    <source>
        <dbReference type="ARBA" id="ARBA00022857"/>
    </source>
</evidence>
<organism evidence="9 10">
    <name type="scientific">Candidatus Kaiserbacteria bacterium CG10_big_fil_rev_8_21_14_0_10_47_16</name>
    <dbReference type="NCBI Taxonomy" id="1974608"/>
    <lineage>
        <taxon>Bacteria</taxon>
        <taxon>Candidatus Kaiseribacteriota</taxon>
    </lineage>
</organism>
<dbReference type="GO" id="GO:0005829">
    <property type="term" value="C:cytosol"/>
    <property type="evidence" value="ECO:0007669"/>
    <property type="project" value="TreeGrafter"/>
</dbReference>
<dbReference type="EC" id="1.5.1.3" evidence="3 7"/>
<evidence type="ECO:0000256" key="2">
    <source>
        <dbReference type="ARBA" id="ARBA00009539"/>
    </source>
</evidence>
<gene>
    <name evidence="9" type="ORF">COU16_00515</name>
</gene>
<keyword evidence="9" id="KW-0418">Kinase</keyword>
<dbReference type="GO" id="GO:0046655">
    <property type="term" value="P:folic acid metabolic process"/>
    <property type="evidence" value="ECO:0007669"/>
    <property type="project" value="TreeGrafter"/>
</dbReference>
<dbReference type="UniPathway" id="UPA00077">
    <property type="reaction ID" value="UER00158"/>
</dbReference>
<comment type="pathway">
    <text evidence="1 7">Cofactor biosynthesis; tetrahydrofolate biosynthesis; 5,6,7,8-tetrahydrofolate from 7,8-dihydrofolate: step 1/1.</text>
</comment>
<dbReference type="GO" id="GO:0016301">
    <property type="term" value="F:kinase activity"/>
    <property type="evidence" value="ECO:0007669"/>
    <property type="project" value="UniProtKB-KW"/>
</dbReference>
<evidence type="ECO:0000256" key="4">
    <source>
        <dbReference type="ARBA" id="ARBA00022563"/>
    </source>
</evidence>
<evidence type="ECO:0000256" key="6">
    <source>
        <dbReference type="ARBA" id="ARBA00023002"/>
    </source>
</evidence>
<keyword evidence="9" id="KW-0808">Transferase</keyword>
<proteinExistence type="inferred from homology"/>
<comment type="catalytic activity">
    <reaction evidence="7">
        <text>(6S)-5,6,7,8-tetrahydrofolate + NADP(+) = 7,8-dihydrofolate + NADPH + H(+)</text>
        <dbReference type="Rhea" id="RHEA:15009"/>
        <dbReference type="ChEBI" id="CHEBI:15378"/>
        <dbReference type="ChEBI" id="CHEBI:57451"/>
        <dbReference type="ChEBI" id="CHEBI:57453"/>
        <dbReference type="ChEBI" id="CHEBI:57783"/>
        <dbReference type="ChEBI" id="CHEBI:58349"/>
        <dbReference type="EC" id="1.5.1.3"/>
    </reaction>
</comment>
<dbReference type="InterPro" id="IPR024072">
    <property type="entry name" value="DHFR-like_dom_sf"/>
</dbReference>
<reference evidence="10" key="1">
    <citation type="submission" date="2017-09" db="EMBL/GenBank/DDBJ databases">
        <title>Depth-based differentiation of microbial function through sediment-hosted aquifers and enrichment of novel symbionts in the deep terrestrial subsurface.</title>
        <authorList>
            <person name="Probst A.J."/>
            <person name="Ladd B."/>
            <person name="Jarett J.K."/>
            <person name="Geller-Mcgrath D.E."/>
            <person name="Sieber C.M.K."/>
            <person name="Emerson J.B."/>
            <person name="Anantharaman K."/>
            <person name="Thomas B.C."/>
            <person name="Malmstrom R."/>
            <person name="Stieglmeier M."/>
            <person name="Klingl A."/>
            <person name="Woyke T."/>
            <person name="Ryan C.M."/>
            <person name="Banfield J.F."/>
        </authorList>
    </citation>
    <scope>NUCLEOTIDE SEQUENCE [LARGE SCALE GENOMIC DNA]</scope>
</reference>
<dbReference type="EMBL" id="PFBI01000003">
    <property type="protein sequence ID" value="PIR84879.1"/>
    <property type="molecule type" value="Genomic_DNA"/>
</dbReference>
<sequence length="171" mass="19477">MNEKTNKAKVCIVVAVSKEKHAIGNGDKLLWHIPEDMKRFKTLTLGHPVIMGRKTFESILGYLGKPLPDRTNIVVTRDESYTHEGVEVCTSLESALALAHELDSEEIHIGGGAEIYRQVLPFIDRLYLTIVDDEPNADTFFPDYSEFTKVIETEKRDHDGLTYTWLTLERE</sequence>
<keyword evidence="4 7" id="KW-0554">One-carbon metabolism</keyword>
<dbReference type="PIRSF" id="PIRSF000194">
    <property type="entry name" value="DHFR"/>
    <property type="match status" value="1"/>
</dbReference>
<dbReference type="GO" id="GO:0006730">
    <property type="term" value="P:one-carbon metabolic process"/>
    <property type="evidence" value="ECO:0007669"/>
    <property type="project" value="UniProtKB-KW"/>
</dbReference>
<dbReference type="InterPro" id="IPR012259">
    <property type="entry name" value="DHFR"/>
</dbReference>
<dbReference type="PROSITE" id="PS51330">
    <property type="entry name" value="DHFR_2"/>
    <property type="match status" value="1"/>
</dbReference>
<dbReference type="GO" id="GO:0046654">
    <property type="term" value="P:tetrahydrofolate biosynthetic process"/>
    <property type="evidence" value="ECO:0007669"/>
    <property type="project" value="UniProtKB-UniPathway"/>
</dbReference>
<dbReference type="GO" id="GO:0046452">
    <property type="term" value="P:dihydrofolate metabolic process"/>
    <property type="evidence" value="ECO:0007669"/>
    <property type="project" value="TreeGrafter"/>
</dbReference>
<evidence type="ECO:0000256" key="7">
    <source>
        <dbReference type="PIRNR" id="PIRNR000194"/>
    </source>
</evidence>
<evidence type="ECO:0000313" key="9">
    <source>
        <dbReference type="EMBL" id="PIR84879.1"/>
    </source>
</evidence>
<comment type="similarity">
    <text evidence="2 7">Belongs to the dihydrofolate reductase family.</text>
</comment>